<dbReference type="EMBL" id="JEMB01001207">
    <property type="protein sequence ID" value="KYF89589.1"/>
    <property type="molecule type" value="Genomic_DNA"/>
</dbReference>
<evidence type="ECO:0000313" key="2">
    <source>
        <dbReference type="EMBL" id="KYF89589.1"/>
    </source>
</evidence>
<proteinExistence type="predicted"/>
<dbReference type="Gene3D" id="3.10.180.10">
    <property type="entry name" value="2,3-Dihydroxybiphenyl 1,2-Dioxygenase, domain 1"/>
    <property type="match status" value="1"/>
</dbReference>
<gene>
    <name evidence="2" type="ORF">BE17_14540</name>
</gene>
<dbReference type="InterPro" id="IPR029068">
    <property type="entry name" value="Glyas_Bleomycin-R_OHBP_Dase"/>
</dbReference>
<evidence type="ECO:0000256" key="1">
    <source>
        <dbReference type="SAM" id="MobiDB-lite"/>
    </source>
</evidence>
<organism evidence="2 3">
    <name type="scientific">Sorangium cellulosum</name>
    <name type="common">Polyangium cellulosum</name>
    <dbReference type="NCBI Taxonomy" id="56"/>
    <lineage>
        <taxon>Bacteria</taxon>
        <taxon>Pseudomonadati</taxon>
        <taxon>Myxococcota</taxon>
        <taxon>Polyangia</taxon>
        <taxon>Polyangiales</taxon>
        <taxon>Polyangiaceae</taxon>
        <taxon>Sorangium</taxon>
    </lineage>
</organism>
<comment type="caution">
    <text evidence="2">The sequence shown here is derived from an EMBL/GenBank/DDBJ whole genome shotgun (WGS) entry which is preliminary data.</text>
</comment>
<dbReference type="AlphaFoldDB" id="A0A150SAX1"/>
<feature type="region of interest" description="Disordered" evidence="1">
    <location>
        <begin position="1"/>
        <end position="37"/>
    </location>
</feature>
<feature type="compositionally biased region" description="Low complexity" evidence="1">
    <location>
        <begin position="9"/>
        <end position="20"/>
    </location>
</feature>
<dbReference type="Proteomes" id="UP000075635">
    <property type="component" value="Unassembled WGS sequence"/>
</dbReference>
<evidence type="ECO:0000313" key="3">
    <source>
        <dbReference type="Proteomes" id="UP000075635"/>
    </source>
</evidence>
<name>A0A150SAX1_SORCE</name>
<accession>A0A150SAX1</accession>
<reference evidence="2 3" key="1">
    <citation type="submission" date="2014-02" db="EMBL/GenBank/DDBJ databases">
        <title>The small core and large imbalanced accessory genome model reveals a collaborative survival strategy of Sorangium cellulosum strains in nature.</title>
        <authorList>
            <person name="Han K."/>
            <person name="Peng R."/>
            <person name="Blom J."/>
            <person name="Li Y.-Z."/>
        </authorList>
    </citation>
    <scope>NUCLEOTIDE SEQUENCE [LARGE SCALE GENOMIC DNA]</scope>
    <source>
        <strain evidence="2 3">So0011-07</strain>
    </source>
</reference>
<sequence>MARSRSNDRTTAARFRTATLAGGGKDRGAPGQRPYRPGHDATFVLDLDGSNIARVHHNRSNTSADAADAIKITFRPGRGTAWR</sequence>
<protein>
    <submittedName>
        <fullName evidence="2">Uncharacterized protein</fullName>
    </submittedName>
</protein>